<evidence type="ECO:0000313" key="3">
    <source>
        <dbReference type="Proteomes" id="UP000179243"/>
    </source>
</evidence>
<dbReference type="SUPFAM" id="SSF52317">
    <property type="entry name" value="Class I glutamine amidotransferase-like"/>
    <property type="match status" value="1"/>
</dbReference>
<dbReference type="NCBIfam" id="TIGR01383">
    <property type="entry name" value="not_thiJ"/>
    <property type="match status" value="1"/>
</dbReference>
<dbReference type="CDD" id="cd03135">
    <property type="entry name" value="GATase1_DJ-1"/>
    <property type="match status" value="1"/>
</dbReference>
<dbReference type="PANTHER" id="PTHR48094:SF12">
    <property type="entry name" value="PARKINSON DISEASE PROTEIN 7 HOMOLOG"/>
    <property type="match status" value="1"/>
</dbReference>
<sequence length="180" mass="18449">MAKILVPLANGFEEIEAVAIIDILRRAGIEVVVAGLRTGLATGAHNISVACDAVLNAGMANSIDGVVLPGGMPGTTALVQNNVLREIIVEMDRQNKLLAAICAAPAVLYAAGVLEGRIAACYPGNEKEMPGITHSLENHVCDGNIITSRGPGTAIEFSLAIVRYLAGPAAAAGLKKTLVA</sequence>
<accession>A0A1F7FFV1</accession>
<evidence type="ECO:0000313" key="2">
    <source>
        <dbReference type="EMBL" id="OGK05342.1"/>
    </source>
</evidence>
<dbReference type="Gene3D" id="3.40.50.880">
    <property type="match status" value="1"/>
</dbReference>
<dbReference type="InterPro" id="IPR006287">
    <property type="entry name" value="DJ-1"/>
</dbReference>
<comment type="caution">
    <text evidence="2">The sequence shown here is derived from an EMBL/GenBank/DDBJ whole genome shotgun (WGS) entry which is preliminary data.</text>
</comment>
<name>A0A1F7FFV1_UNCRA</name>
<dbReference type="Proteomes" id="UP000179243">
    <property type="component" value="Unassembled WGS sequence"/>
</dbReference>
<dbReference type="AlphaFoldDB" id="A0A1F7FFV1"/>
<protein>
    <recommendedName>
        <fullName evidence="1">DJ-1/PfpI domain-containing protein</fullName>
    </recommendedName>
</protein>
<dbReference type="InterPro" id="IPR002818">
    <property type="entry name" value="DJ-1/PfpI"/>
</dbReference>
<reference evidence="2 3" key="1">
    <citation type="journal article" date="2016" name="Nat. Commun.">
        <title>Thousands of microbial genomes shed light on interconnected biogeochemical processes in an aquifer system.</title>
        <authorList>
            <person name="Anantharaman K."/>
            <person name="Brown C.T."/>
            <person name="Hug L.A."/>
            <person name="Sharon I."/>
            <person name="Castelle C.J."/>
            <person name="Probst A.J."/>
            <person name="Thomas B.C."/>
            <person name="Singh A."/>
            <person name="Wilkins M.J."/>
            <person name="Karaoz U."/>
            <person name="Brodie E.L."/>
            <person name="Williams K.H."/>
            <person name="Hubbard S.S."/>
            <person name="Banfield J.F."/>
        </authorList>
    </citation>
    <scope>NUCLEOTIDE SEQUENCE [LARGE SCALE GENOMIC DNA]</scope>
</reference>
<dbReference type="InterPro" id="IPR029062">
    <property type="entry name" value="Class_I_gatase-like"/>
</dbReference>
<proteinExistence type="predicted"/>
<dbReference type="Pfam" id="PF01965">
    <property type="entry name" value="DJ-1_PfpI"/>
    <property type="match status" value="1"/>
</dbReference>
<gene>
    <name evidence="2" type="ORF">A2519_03445</name>
</gene>
<feature type="domain" description="DJ-1/PfpI" evidence="1">
    <location>
        <begin position="3"/>
        <end position="163"/>
    </location>
</feature>
<dbReference type="PANTHER" id="PTHR48094">
    <property type="entry name" value="PROTEIN/NUCLEIC ACID DEGLYCASE DJ-1-RELATED"/>
    <property type="match status" value="1"/>
</dbReference>
<dbReference type="EMBL" id="MFYX01000057">
    <property type="protein sequence ID" value="OGK05342.1"/>
    <property type="molecule type" value="Genomic_DNA"/>
</dbReference>
<dbReference type="InterPro" id="IPR050325">
    <property type="entry name" value="Prot/Nucl_acid_deglycase"/>
</dbReference>
<organism evidence="2 3">
    <name type="scientific">Candidatus Raymondbacteria bacterium RIFOXYD12_FULL_49_13</name>
    <dbReference type="NCBI Taxonomy" id="1817890"/>
    <lineage>
        <taxon>Bacteria</taxon>
        <taxon>Raymondiibacteriota</taxon>
    </lineage>
</organism>
<evidence type="ECO:0000259" key="1">
    <source>
        <dbReference type="Pfam" id="PF01965"/>
    </source>
</evidence>
<dbReference type="GO" id="GO:0005737">
    <property type="term" value="C:cytoplasm"/>
    <property type="evidence" value="ECO:0007669"/>
    <property type="project" value="TreeGrafter"/>
</dbReference>